<proteinExistence type="inferred from homology"/>
<evidence type="ECO:0000256" key="1">
    <source>
        <dbReference type="ARBA" id="ARBA00022723"/>
    </source>
</evidence>
<dbReference type="InterPro" id="IPR027443">
    <property type="entry name" value="IPNS-like_sf"/>
</dbReference>
<evidence type="ECO:0000259" key="5">
    <source>
        <dbReference type="PROSITE" id="PS51471"/>
    </source>
</evidence>
<keyword evidence="4" id="KW-0560">Oxidoreductase</keyword>
<keyword evidence="3 4" id="KW-0408">Iron</keyword>
<evidence type="ECO:0000256" key="2">
    <source>
        <dbReference type="ARBA" id="ARBA00022896"/>
    </source>
</evidence>
<feature type="domain" description="Fe2OG dioxygenase" evidence="5">
    <location>
        <begin position="129"/>
        <end position="230"/>
    </location>
</feature>
<dbReference type="PROSITE" id="PS51471">
    <property type="entry name" value="FE2OG_OXY"/>
    <property type="match status" value="1"/>
</dbReference>
<dbReference type="SUPFAM" id="SSF51197">
    <property type="entry name" value="Clavaminate synthase-like"/>
    <property type="match status" value="1"/>
</dbReference>
<keyword evidence="2" id="KW-0847">Vitamin C</keyword>
<dbReference type="PANTHER" id="PTHR47991">
    <property type="entry name" value="OXOGLUTARATE/IRON-DEPENDENT DIOXYGENASE"/>
    <property type="match status" value="1"/>
</dbReference>
<dbReference type="EMBL" id="CAXHTB010000012">
    <property type="protein sequence ID" value="CAL0317328.1"/>
    <property type="molecule type" value="Genomic_DNA"/>
</dbReference>
<dbReference type="GO" id="GO:0046872">
    <property type="term" value="F:metal ion binding"/>
    <property type="evidence" value="ECO:0007669"/>
    <property type="project" value="UniProtKB-KW"/>
</dbReference>
<evidence type="ECO:0000256" key="3">
    <source>
        <dbReference type="ARBA" id="ARBA00023004"/>
    </source>
</evidence>
<name>A0AAV1X6R9_LUPLU</name>
<evidence type="ECO:0000256" key="4">
    <source>
        <dbReference type="RuleBase" id="RU003682"/>
    </source>
</evidence>
<gene>
    <name evidence="6" type="ORF">LLUT_LOCUS18388</name>
</gene>
<keyword evidence="7" id="KW-1185">Reference proteome</keyword>
<dbReference type="Gene3D" id="2.60.120.330">
    <property type="entry name" value="B-lactam Antibiotic, Isopenicillin N Synthase, Chain"/>
    <property type="match status" value="2"/>
</dbReference>
<sequence>METLDNMFVSNWSNVRSSVPPSYIQPIENRPGNVISSSCKAIPVIDFGGHDRDYIAKYILKASEEFGFFQVSKITTTSLSHSLYIFRMLLISEVVGKYTQELRKLGLKILELLCEGIGLDQEYFCGELVENPALTAHHYPPCPNPSLTLGVVKHRDPSIITILLQDEKVHGLQVHKDGEWIEVEPIPNAFVVNIGLLLQIISNGRLIGAEHRVVTNSSTPRTSVAYFIYPSPESIIEPSKDLVNENNAPIYKSMTFGEFRMNFFNKGANIEAELLS</sequence>
<reference evidence="6 7" key="1">
    <citation type="submission" date="2024-03" db="EMBL/GenBank/DDBJ databases">
        <authorList>
            <person name="Martinez-Hernandez J."/>
        </authorList>
    </citation>
    <scope>NUCLEOTIDE SEQUENCE [LARGE SCALE GENOMIC DNA]</scope>
</reference>
<dbReference type="AlphaFoldDB" id="A0AAV1X6R9"/>
<comment type="similarity">
    <text evidence="4">Belongs to the iron/ascorbate-dependent oxidoreductase family.</text>
</comment>
<keyword evidence="1 4" id="KW-0479">Metal-binding</keyword>
<accession>A0AAV1X6R9</accession>
<dbReference type="InterPro" id="IPR050295">
    <property type="entry name" value="Plant_2OG-oxidoreductases"/>
</dbReference>
<dbReference type="GO" id="GO:0031418">
    <property type="term" value="F:L-ascorbic acid binding"/>
    <property type="evidence" value="ECO:0007669"/>
    <property type="project" value="UniProtKB-KW"/>
</dbReference>
<comment type="caution">
    <text evidence="6">The sequence shown here is derived from an EMBL/GenBank/DDBJ whole genome shotgun (WGS) entry which is preliminary data.</text>
</comment>
<organism evidence="6 7">
    <name type="scientific">Lupinus luteus</name>
    <name type="common">European yellow lupine</name>
    <dbReference type="NCBI Taxonomy" id="3873"/>
    <lineage>
        <taxon>Eukaryota</taxon>
        <taxon>Viridiplantae</taxon>
        <taxon>Streptophyta</taxon>
        <taxon>Embryophyta</taxon>
        <taxon>Tracheophyta</taxon>
        <taxon>Spermatophyta</taxon>
        <taxon>Magnoliopsida</taxon>
        <taxon>eudicotyledons</taxon>
        <taxon>Gunneridae</taxon>
        <taxon>Pentapetalae</taxon>
        <taxon>rosids</taxon>
        <taxon>fabids</taxon>
        <taxon>Fabales</taxon>
        <taxon>Fabaceae</taxon>
        <taxon>Papilionoideae</taxon>
        <taxon>50 kb inversion clade</taxon>
        <taxon>genistoids sensu lato</taxon>
        <taxon>core genistoids</taxon>
        <taxon>Genisteae</taxon>
        <taxon>Lupinus</taxon>
    </lineage>
</organism>
<evidence type="ECO:0000313" key="6">
    <source>
        <dbReference type="EMBL" id="CAL0317328.1"/>
    </source>
</evidence>
<protein>
    <recommendedName>
        <fullName evidence="5">Fe2OG dioxygenase domain-containing protein</fullName>
    </recommendedName>
</protein>
<evidence type="ECO:0000313" key="7">
    <source>
        <dbReference type="Proteomes" id="UP001497480"/>
    </source>
</evidence>
<dbReference type="Proteomes" id="UP001497480">
    <property type="component" value="Unassembled WGS sequence"/>
</dbReference>
<dbReference type="Pfam" id="PF03171">
    <property type="entry name" value="2OG-FeII_Oxy"/>
    <property type="match status" value="1"/>
</dbReference>
<dbReference type="GO" id="GO:0016491">
    <property type="term" value="F:oxidoreductase activity"/>
    <property type="evidence" value="ECO:0007669"/>
    <property type="project" value="UniProtKB-KW"/>
</dbReference>
<dbReference type="InterPro" id="IPR044861">
    <property type="entry name" value="IPNS-like_FE2OG_OXY"/>
</dbReference>
<dbReference type="InterPro" id="IPR005123">
    <property type="entry name" value="Oxoglu/Fe-dep_dioxygenase_dom"/>
</dbReference>